<evidence type="ECO:0000256" key="1">
    <source>
        <dbReference type="SAM" id="MobiDB-lite"/>
    </source>
</evidence>
<dbReference type="InterPro" id="IPR011049">
    <property type="entry name" value="Serralysin-like_metalloprot_C"/>
</dbReference>
<dbReference type="EMBL" id="JAAGAB010000002">
    <property type="protein sequence ID" value="NDV01250.1"/>
    <property type="molecule type" value="Genomic_DNA"/>
</dbReference>
<dbReference type="RefSeq" id="WP_163892782.1">
    <property type="nucleotide sequence ID" value="NZ_JAAFYS010000002.1"/>
</dbReference>
<evidence type="ECO:0008006" key="4">
    <source>
        <dbReference type="Google" id="ProtNLM"/>
    </source>
</evidence>
<feature type="region of interest" description="Disordered" evidence="1">
    <location>
        <begin position="1"/>
        <end position="21"/>
    </location>
</feature>
<evidence type="ECO:0000313" key="2">
    <source>
        <dbReference type="EMBL" id="NDV01250.1"/>
    </source>
</evidence>
<accession>A0A6B2JT89</accession>
<dbReference type="SUPFAM" id="SSF51120">
    <property type="entry name" value="beta-Roll"/>
    <property type="match status" value="1"/>
</dbReference>
<sequence length="686" mass="75141">MLNVTTSSGQEPHCHEANLNTKSTSGISASFHSESRDSDVCSVIQHLEEIPRDFDNSRLKFSVDRQWAEASASINASHFGVNFVYDFERIGDQPWEKFDEIVESLNSGTIRYPGGIAAETSLSLQDPDQAHYITSDGQRQEVMPLTEFLQHCKAAGWKASVVIPTAETLTENKIEGHRDFDVAAENDVYNFVMQALEAGGPRVISRFEIGNEYETHMSAVEYGRVASAIAEIAQRAIDDYAQQSDSLSWTEPKIAIQVWTESANEGTSLATLSEKNQKVMAEFNASEAAAVDAVVSHYYYDAGSHDGQVNEHAYENIDSIIGWSVDQMRLWEENPKFNDNLDIIFSEWNVNHKNVDTHGLQQLPVMLKMFATFVSEGVDQLDFWSAQYKPVSLAASGAQLTPAGEMFKFLSGLTRGTVLSTGPKVDNCETYVFSSPDRFLFATSSLSETVQVVRVSVPARISSDSHVIIVGVDEATSDGTYNGRPVDDYWAEADVAADVRKFSAASLISGGVIEVTLQPYEVMFLYDGSGAPLPPNQENGSDHFGAEGSEALTGDTTDEFLFGGAGNNIIFNDGGSDVVQGGQGADYFVVDPATHYLRIEDFDPGVDKLDLSQLLERAETLTAISEGGYFVATVCESSAEGFGSLTITAEKKNDCLTLDLRNDGVVFAQIDLPEYHAQDWIADLWI</sequence>
<keyword evidence="3" id="KW-1185">Reference proteome</keyword>
<dbReference type="SUPFAM" id="SSF51445">
    <property type="entry name" value="(Trans)glycosidases"/>
    <property type="match status" value="1"/>
</dbReference>
<organism evidence="2 3">
    <name type="scientific">Pseudoroseicyclus tamaricis</name>
    <dbReference type="NCBI Taxonomy" id="2705421"/>
    <lineage>
        <taxon>Bacteria</taxon>
        <taxon>Pseudomonadati</taxon>
        <taxon>Pseudomonadota</taxon>
        <taxon>Alphaproteobacteria</taxon>
        <taxon>Rhodobacterales</taxon>
        <taxon>Paracoccaceae</taxon>
        <taxon>Pseudoroseicyclus</taxon>
    </lineage>
</organism>
<proteinExistence type="predicted"/>
<comment type="caution">
    <text evidence="2">The sequence shown here is derived from an EMBL/GenBank/DDBJ whole genome shotgun (WGS) entry which is preliminary data.</text>
</comment>
<dbReference type="Proteomes" id="UP000474757">
    <property type="component" value="Unassembled WGS sequence"/>
</dbReference>
<dbReference type="Gene3D" id="3.20.20.80">
    <property type="entry name" value="Glycosidases"/>
    <property type="match status" value="1"/>
</dbReference>
<gene>
    <name evidence="2" type="ORF">GZA08_09770</name>
</gene>
<reference evidence="2 3" key="1">
    <citation type="submission" date="2020-02" db="EMBL/GenBank/DDBJ databases">
        <title>Pseudoroseicyclus tamarix, sp. nov., isolated from offshore sediment of a Tamarix chinensis forest.</title>
        <authorList>
            <person name="Gai Y."/>
        </authorList>
    </citation>
    <scope>NUCLEOTIDE SEQUENCE [LARGE SCALE GENOMIC DNA]</scope>
    <source>
        <strain evidence="2 3">CLL3-39</strain>
    </source>
</reference>
<evidence type="ECO:0000313" key="3">
    <source>
        <dbReference type="Proteomes" id="UP000474757"/>
    </source>
</evidence>
<protein>
    <recommendedName>
        <fullName evidence="4">Hemolysin type calcium-binding protein</fullName>
    </recommendedName>
</protein>
<name>A0A6B2JT89_9RHOB</name>
<dbReference type="AlphaFoldDB" id="A0A6B2JT89"/>
<feature type="compositionally biased region" description="Polar residues" evidence="1">
    <location>
        <begin position="1"/>
        <end position="10"/>
    </location>
</feature>
<dbReference type="Gene3D" id="2.150.10.10">
    <property type="entry name" value="Serralysin-like metalloprotease, C-terminal"/>
    <property type="match status" value="1"/>
</dbReference>
<dbReference type="InterPro" id="IPR017853">
    <property type="entry name" value="GH"/>
</dbReference>